<feature type="domain" description="Nitroreductase" evidence="6">
    <location>
        <begin position="8"/>
        <end position="171"/>
    </location>
</feature>
<name>A0A916WQS0_9MICO</name>
<reference evidence="7" key="2">
    <citation type="submission" date="2020-09" db="EMBL/GenBank/DDBJ databases">
        <authorList>
            <person name="Sun Q."/>
            <person name="Zhou Y."/>
        </authorList>
    </citation>
    <scope>NUCLEOTIDE SEQUENCE</scope>
    <source>
        <strain evidence="7">CGMCC 1.15085</strain>
    </source>
</reference>
<dbReference type="PANTHER" id="PTHR43673">
    <property type="entry name" value="NAD(P)H NITROREDUCTASE YDGI-RELATED"/>
    <property type="match status" value="1"/>
</dbReference>
<dbReference type="InterPro" id="IPR000415">
    <property type="entry name" value="Nitroreductase-like"/>
</dbReference>
<dbReference type="InterPro" id="IPR029479">
    <property type="entry name" value="Nitroreductase"/>
</dbReference>
<dbReference type="GO" id="GO:0016491">
    <property type="term" value="F:oxidoreductase activity"/>
    <property type="evidence" value="ECO:0007669"/>
    <property type="project" value="UniProtKB-KW"/>
</dbReference>
<dbReference type="Pfam" id="PF00881">
    <property type="entry name" value="Nitroreductase"/>
    <property type="match status" value="1"/>
</dbReference>
<dbReference type="EMBL" id="BMHI01000001">
    <property type="protein sequence ID" value="GGB20947.1"/>
    <property type="molecule type" value="Genomic_DNA"/>
</dbReference>
<keyword evidence="3" id="KW-0285">Flavoprotein</keyword>
<dbReference type="RefSeq" id="WP_188835669.1">
    <property type="nucleotide sequence ID" value="NZ_BMHI01000001.1"/>
</dbReference>
<reference evidence="7" key="1">
    <citation type="journal article" date="2014" name="Int. J. Syst. Evol. Microbiol.">
        <title>Complete genome sequence of Corynebacterium casei LMG S-19264T (=DSM 44701T), isolated from a smear-ripened cheese.</title>
        <authorList>
            <consortium name="US DOE Joint Genome Institute (JGI-PGF)"/>
            <person name="Walter F."/>
            <person name="Albersmeier A."/>
            <person name="Kalinowski J."/>
            <person name="Ruckert C."/>
        </authorList>
    </citation>
    <scope>NUCLEOTIDE SEQUENCE</scope>
    <source>
        <strain evidence="7">CGMCC 1.15085</strain>
    </source>
</reference>
<organism evidence="7 8">
    <name type="scientific">Flexivirga endophytica</name>
    <dbReference type="NCBI Taxonomy" id="1849103"/>
    <lineage>
        <taxon>Bacteria</taxon>
        <taxon>Bacillati</taxon>
        <taxon>Actinomycetota</taxon>
        <taxon>Actinomycetes</taxon>
        <taxon>Micrococcales</taxon>
        <taxon>Dermacoccaceae</taxon>
        <taxon>Flexivirga</taxon>
    </lineage>
</organism>
<proteinExistence type="inferred from homology"/>
<dbReference type="SUPFAM" id="SSF55469">
    <property type="entry name" value="FMN-dependent nitroreductase-like"/>
    <property type="match status" value="1"/>
</dbReference>
<evidence type="ECO:0000313" key="8">
    <source>
        <dbReference type="Proteomes" id="UP000636793"/>
    </source>
</evidence>
<gene>
    <name evidence="7" type="ORF">GCM10011492_08610</name>
</gene>
<dbReference type="PANTHER" id="PTHR43673:SF2">
    <property type="entry name" value="NITROREDUCTASE"/>
    <property type="match status" value="1"/>
</dbReference>
<keyword evidence="8" id="KW-1185">Reference proteome</keyword>
<keyword evidence="4" id="KW-0288">FMN</keyword>
<evidence type="ECO:0000256" key="3">
    <source>
        <dbReference type="ARBA" id="ARBA00022630"/>
    </source>
</evidence>
<dbReference type="Gene3D" id="3.40.109.10">
    <property type="entry name" value="NADH Oxidase"/>
    <property type="match status" value="1"/>
</dbReference>
<sequence length="205" mass="22802">MELRDAVLRRRMVRRFDADRDVPEETVLRLLELAVRAPSAGFSQGWDFLVLRGDERDAFWAATSDDGIPDAWLRGVSAAPVLIVCCSDKNAYLRRYARDDKPWKDQSEEHWPVPYWDVDTGMAAMLMLLGAADENLGALFFGVPVERLDAVREEFGIPADRGIVGVVAVGHPAESRPSGSTRAVRRRDFGEVAHFGRFGATADLA</sequence>
<evidence type="ECO:0000256" key="4">
    <source>
        <dbReference type="ARBA" id="ARBA00022643"/>
    </source>
</evidence>
<dbReference type="CDD" id="cd02062">
    <property type="entry name" value="Nitro_FMN_reductase"/>
    <property type="match status" value="1"/>
</dbReference>
<evidence type="ECO:0000313" key="7">
    <source>
        <dbReference type="EMBL" id="GGB20947.1"/>
    </source>
</evidence>
<dbReference type="AlphaFoldDB" id="A0A916WQS0"/>
<comment type="caution">
    <text evidence="7">The sequence shown here is derived from an EMBL/GenBank/DDBJ whole genome shotgun (WGS) entry which is preliminary data.</text>
</comment>
<dbReference type="Proteomes" id="UP000636793">
    <property type="component" value="Unassembled WGS sequence"/>
</dbReference>
<evidence type="ECO:0000256" key="5">
    <source>
        <dbReference type="ARBA" id="ARBA00023002"/>
    </source>
</evidence>
<protein>
    <submittedName>
        <fullName evidence="7">Nitroreductase family protein</fullName>
    </submittedName>
</protein>
<evidence type="ECO:0000259" key="6">
    <source>
        <dbReference type="Pfam" id="PF00881"/>
    </source>
</evidence>
<comment type="similarity">
    <text evidence="2">Belongs to the nitroreductase family.</text>
</comment>
<comment type="cofactor">
    <cofactor evidence="1">
        <name>FMN</name>
        <dbReference type="ChEBI" id="CHEBI:58210"/>
    </cofactor>
</comment>
<keyword evidence="5" id="KW-0560">Oxidoreductase</keyword>
<evidence type="ECO:0000256" key="1">
    <source>
        <dbReference type="ARBA" id="ARBA00001917"/>
    </source>
</evidence>
<evidence type="ECO:0000256" key="2">
    <source>
        <dbReference type="ARBA" id="ARBA00007118"/>
    </source>
</evidence>
<accession>A0A916WQS0</accession>